<comment type="caution">
    <text evidence="1">The sequence shown here is derived from an EMBL/GenBank/DDBJ whole genome shotgun (WGS) entry which is preliminary data.</text>
</comment>
<sequence length="80" mass="8889">MIKVLVMAAAARAHLHSGDGLRRVVNARGHRPERMSMDHSLRFPLFSGDVKSCFGLGQWSIKDIFTINYPGNIPIIFIPG</sequence>
<keyword evidence="2" id="KW-1185">Reference proteome</keyword>
<protein>
    <submittedName>
        <fullName evidence="1">Uncharacterized protein</fullName>
    </submittedName>
</protein>
<evidence type="ECO:0000313" key="1">
    <source>
        <dbReference type="EMBL" id="RZT99698.1"/>
    </source>
</evidence>
<reference evidence="1 2" key="1">
    <citation type="submission" date="2019-02" db="EMBL/GenBank/DDBJ databases">
        <title>Genomic Encyclopedia of Type Strains, Phase IV (KMG-IV): sequencing the most valuable type-strain genomes for metagenomic binning, comparative biology and taxonomic classification.</title>
        <authorList>
            <person name="Goeker M."/>
        </authorList>
    </citation>
    <scope>NUCLEOTIDE SEQUENCE [LARGE SCALE GENOMIC DNA]</scope>
    <source>
        <strain evidence="1 2">DSM 23814</strain>
    </source>
</reference>
<dbReference type="AlphaFoldDB" id="A0A4Q7VTT3"/>
<gene>
    <name evidence="1" type="ORF">EV681_1490</name>
</gene>
<dbReference type="EMBL" id="SHKO01000001">
    <property type="protein sequence ID" value="RZT99698.1"/>
    <property type="molecule type" value="Genomic_DNA"/>
</dbReference>
<dbReference type="Proteomes" id="UP000293398">
    <property type="component" value="Unassembled WGS sequence"/>
</dbReference>
<organism evidence="1 2">
    <name type="scientific">Advenella incenata</name>
    <dbReference type="NCBI Taxonomy" id="267800"/>
    <lineage>
        <taxon>Bacteria</taxon>
        <taxon>Pseudomonadati</taxon>
        <taxon>Pseudomonadota</taxon>
        <taxon>Betaproteobacteria</taxon>
        <taxon>Burkholderiales</taxon>
        <taxon>Alcaligenaceae</taxon>
    </lineage>
</organism>
<accession>A0A4Q7VTT3</accession>
<name>A0A4Q7VTT3_9BURK</name>
<proteinExistence type="predicted"/>
<evidence type="ECO:0000313" key="2">
    <source>
        <dbReference type="Proteomes" id="UP000293398"/>
    </source>
</evidence>